<dbReference type="Gene3D" id="3.40.50.10330">
    <property type="entry name" value="Probable inorganic polyphosphate/atp-NAD kinase, domain 1"/>
    <property type="match status" value="1"/>
</dbReference>
<dbReference type="PANTHER" id="PTHR12358">
    <property type="entry name" value="SPHINGOSINE KINASE"/>
    <property type="match status" value="1"/>
</dbReference>
<dbReference type="SUPFAM" id="SSF111331">
    <property type="entry name" value="NAD kinase/diacylglycerol kinase-like"/>
    <property type="match status" value="1"/>
</dbReference>
<organism evidence="2 3">
    <name type="scientific">Rhodospira trueperi</name>
    <dbReference type="NCBI Taxonomy" id="69960"/>
    <lineage>
        <taxon>Bacteria</taxon>
        <taxon>Pseudomonadati</taxon>
        <taxon>Pseudomonadota</taxon>
        <taxon>Alphaproteobacteria</taxon>
        <taxon>Rhodospirillales</taxon>
        <taxon>Rhodospirillaceae</taxon>
        <taxon>Rhodospira</taxon>
    </lineage>
</organism>
<keyword evidence="3" id="KW-1185">Reference proteome</keyword>
<evidence type="ECO:0000259" key="1">
    <source>
        <dbReference type="PROSITE" id="PS50146"/>
    </source>
</evidence>
<dbReference type="InterPro" id="IPR001206">
    <property type="entry name" value="Diacylglycerol_kinase_cat_dom"/>
</dbReference>
<evidence type="ECO:0000313" key="2">
    <source>
        <dbReference type="EMBL" id="SDE48664.1"/>
    </source>
</evidence>
<evidence type="ECO:0000313" key="3">
    <source>
        <dbReference type="Proteomes" id="UP000199412"/>
    </source>
</evidence>
<dbReference type="InterPro" id="IPR050187">
    <property type="entry name" value="Lipid_Phosphate_FormReg"/>
</dbReference>
<dbReference type="Gene3D" id="2.60.200.40">
    <property type="match status" value="1"/>
</dbReference>
<name>A0A1G7DAM6_9PROT</name>
<dbReference type="Proteomes" id="UP000199412">
    <property type="component" value="Unassembled WGS sequence"/>
</dbReference>
<dbReference type="EMBL" id="FNAP01000007">
    <property type="protein sequence ID" value="SDE48664.1"/>
    <property type="molecule type" value="Genomic_DNA"/>
</dbReference>
<feature type="domain" description="DAGKc" evidence="1">
    <location>
        <begin position="1"/>
        <end position="139"/>
    </location>
</feature>
<dbReference type="InterPro" id="IPR017438">
    <property type="entry name" value="ATP-NAD_kinase_N"/>
</dbReference>
<dbReference type="PANTHER" id="PTHR12358:SF54">
    <property type="entry name" value="SPHINGOSINE KINASE RELATED PROTEIN"/>
    <property type="match status" value="1"/>
</dbReference>
<dbReference type="PROSITE" id="PS50146">
    <property type="entry name" value="DAGK"/>
    <property type="match status" value="1"/>
</dbReference>
<sequence>MRDRVVVLVNSAAGAFVGQPEAARALADRLVTALERHGLPATARLESGATMADAACAATEAGARALLVAGGDGTLAAVAQALCDAETPHDHPPLAALPLGTANLLARDLSMPEDPEAAIAALAEGVVGRIDVGRVNGRVFLNAVVLGLFANTARQRERLRGAMTPVLWGRLGWRLLTAVRRWPRLRAVLKTESGVLRVKTHAMVVADNAYAERPGLLVRRDSLGRGALAIYVMKHHRPWQWLRLALGLMVSGTWRRDSDMLTADARRLTVFVRRRVIRATVDGEVVLLPPRLRFRLWPAALRVWVPAEAVPVLARFDGAARDLFRSG</sequence>
<dbReference type="AlphaFoldDB" id="A0A1G7DAM6"/>
<gene>
    <name evidence="2" type="ORF">SAMN05421720_107104</name>
</gene>
<keyword evidence="2" id="KW-0418">Kinase</keyword>
<reference evidence="2 3" key="1">
    <citation type="submission" date="2016-10" db="EMBL/GenBank/DDBJ databases">
        <authorList>
            <person name="de Groot N.N."/>
        </authorList>
    </citation>
    <scope>NUCLEOTIDE SEQUENCE [LARGE SCALE GENOMIC DNA]</scope>
    <source>
        <strain evidence="2 3">ATCC 700224</strain>
    </source>
</reference>
<accession>A0A1G7DAM6</accession>
<dbReference type="InterPro" id="IPR016064">
    <property type="entry name" value="NAD/diacylglycerol_kinase_sf"/>
</dbReference>
<protein>
    <submittedName>
        <fullName evidence="2">Diacylglycerol kinase family enzyme</fullName>
    </submittedName>
</protein>
<keyword evidence="2" id="KW-0808">Transferase</keyword>
<dbReference type="GO" id="GO:0016301">
    <property type="term" value="F:kinase activity"/>
    <property type="evidence" value="ECO:0007669"/>
    <property type="project" value="UniProtKB-KW"/>
</dbReference>
<dbReference type="STRING" id="69960.SAMN05421720_107104"/>
<dbReference type="SMART" id="SM00046">
    <property type="entry name" value="DAGKc"/>
    <property type="match status" value="1"/>
</dbReference>
<proteinExistence type="predicted"/>
<dbReference type="Pfam" id="PF00781">
    <property type="entry name" value="DAGK_cat"/>
    <property type="match status" value="1"/>
</dbReference>